<dbReference type="AlphaFoldDB" id="A0A1B6LQE5"/>
<dbReference type="PRINTS" id="PR00421">
    <property type="entry name" value="THIOREDOXIN"/>
</dbReference>
<dbReference type="NCBIfam" id="TIGR01126">
    <property type="entry name" value="pdi_dom"/>
    <property type="match status" value="1"/>
</dbReference>
<organism evidence="8">
    <name type="scientific">Graphocephala atropunctata</name>
    <dbReference type="NCBI Taxonomy" id="36148"/>
    <lineage>
        <taxon>Eukaryota</taxon>
        <taxon>Metazoa</taxon>
        <taxon>Ecdysozoa</taxon>
        <taxon>Arthropoda</taxon>
        <taxon>Hexapoda</taxon>
        <taxon>Insecta</taxon>
        <taxon>Pterygota</taxon>
        <taxon>Neoptera</taxon>
        <taxon>Paraneoptera</taxon>
        <taxon>Hemiptera</taxon>
        <taxon>Auchenorrhyncha</taxon>
        <taxon>Membracoidea</taxon>
        <taxon>Cicadellidae</taxon>
        <taxon>Cicadellinae</taxon>
        <taxon>Cicadellini</taxon>
        <taxon>Graphocephala</taxon>
    </lineage>
</organism>
<dbReference type="InterPro" id="IPR017937">
    <property type="entry name" value="Thioredoxin_CS"/>
</dbReference>
<keyword evidence="4" id="KW-0676">Redox-active center</keyword>
<dbReference type="PROSITE" id="PS00194">
    <property type="entry name" value="THIOREDOXIN_1"/>
    <property type="match status" value="1"/>
</dbReference>
<dbReference type="PROSITE" id="PS51352">
    <property type="entry name" value="THIOREDOXIN_2"/>
    <property type="match status" value="3"/>
</dbReference>
<keyword evidence="3" id="KW-0677">Repeat</keyword>
<evidence type="ECO:0000256" key="4">
    <source>
        <dbReference type="ARBA" id="ARBA00023284"/>
    </source>
</evidence>
<dbReference type="EMBL" id="GEBQ01014069">
    <property type="protein sequence ID" value="JAT25908.1"/>
    <property type="molecule type" value="Transcribed_RNA"/>
</dbReference>
<dbReference type="InterPro" id="IPR005788">
    <property type="entry name" value="PDI_thioredoxin-like_dom"/>
</dbReference>
<name>A0A1B6LQE5_9HEMI</name>
<dbReference type="Pfam" id="PF00085">
    <property type="entry name" value="Thioredoxin"/>
    <property type="match status" value="3"/>
</dbReference>
<dbReference type="PANTHER" id="PTHR45672:SF3">
    <property type="entry name" value="THIOREDOXIN DOMAIN-CONTAINING PROTEIN 5"/>
    <property type="match status" value="1"/>
</dbReference>
<dbReference type="GO" id="GO:0006457">
    <property type="term" value="P:protein folding"/>
    <property type="evidence" value="ECO:0007669"/>
    <property type="project" value="TreeGrafter"/>
</dbReference>
<feature type="chain" id="PRO_5008587706" description="Thioredoxin domain-containing protein" evidence="6">
    <location>
        <begin position="26"/>
        <end position="386"/>
    </location>
</feature>
<dbReference type="InterPro" id="IPR051063">
    <property type="entry name" value="PDI"/>
</dbReference>
<protein>
    <recommendedName>
        <fullName evidence="7">Thioredoxin domain-containing protein</fullName>
    </recommendedName>
</protein>
<evidence type="ECO:0000256" key="6">
    <source>
        <dbReference type="SAM" id="SignalP"/>
    </source>
</evidence>
<dbReference type="SUPFAM" id="SSF52833">
    <property type="entry name" value="Thioredoxin-like"/>
    <property type="match status" value="3"/>
</dbReference>
<dbReference type="GO" id="GO:0003756">
    <property type="term" value="F:protein disulfide isomerase activity"/>
    <property type="evidence" value="ECO:0007669"/>
    <property type="project" value="InterPro"/>
</dbReference>
<evidence type="ECO:0000256" key="3">
    <source>
        <dbReference type="ARBA" id="ARBA00022737"/>
    </source>
</evidence>
<dbReference type="PROSITE" id="PS51354">
    <property type="entry name" value="GLUTAREDOXIN_2"/>
    <property type="match status" value="1"/>
</dbReference>
<feature type="domain" description="Thioredoxin" evidence="7">
    <location>
        <begin position="252"/>
        <end position="382"/>
    </location>
</feature>
<dbReference type="InterPro" id="IPR036249">
    <property type="entry name" value="Thioredoxin-like_sf"/>
</dbReference>
<evidence type="ECO:0000256" key="2">
    <source>
        <dbReference type="ARBA" id="ARBA00022729"/>
    </source>
</evidence>
<proteinExistence type="inferred from homology"/>
<dbReference type="Gene3D" id="3.40.30.10">
    <property type="entry name" value="Glutaredoxin"/>
    <property type="match status" value="3"/>
</dbReference>
<evidence type="ECO:0000259" key="7">
    <source>
        <dbReference type="PROSITE" id="PS51352"/>
    </source>
</evidence>
<reference evidence="8" key="1">
    <citation type="submission" date="2015-11" db="EMBL/GenBank/DDBJ databases">
        <title>De novo transcriptome assembly of four potential Pierce s Disease insect vectors from Arizona vineyards.</title>
        <authorList>
            <person name="Tassone E.E."/>
        </authorList>
    </citation>
    <scope>NUCLEOTIDE SEQUENCE</scope>
</reference>
<evidence type="ECO:0000256" key="1">
    <source>
        <dbReference type="ARBA" id="ARBA00006347"/>
    </source>
</evidence>
<sequence length="386" mass="43952">MVLESTSTMIIFVILFITLLSSCSAQNENIVESYSKEDFLSRIDKTNNFVMFFAPWCSHCKKLMPVWEDLAKDFNENENLAIAKVDCTLHYELCSNQDITGYPTLKLFKTGESEGKKFKGSRDLQALKGFIRDELGEIEEAITAGGDAAQDFLVELDDDTFEKHVSEGNHFVKFFAPWCSHCQTLAPKWHALAEALKDNKEVTIAKVDCTKNQLCSAFDVMSYPTLLWIKDGKKVDVYQGPRSPADLQEYVSQMLQPVHSKQTEDVKDTLDVGKSVITLNDDNFNFHIENGFTFVKFFAPWCGHCKRLAPTWEELAQKFSAEGMIKIAHVDCTIEDNKELCNDQEVEGYPTLFFYRNGAKVSEYSGSRVLEDLIEFVKRHSSHDEL</sequence>
<evidence type="ECO:0000256" key="5">
    <source>
        <dbReference type="RuleBase" id="RU004208"/>
    </source>
</evidence>
<dbReference type="GO" id="GO:0005783">
    <property type="term" value="C:endoplasmic reticulum"/>
    <property type="evidence" value="ECO:0007669"/>
    <property type="project" value="TreeGrafter"/>
</dbReference>
<keyword evidence="2 6" id="KW-0732">Signal</keyword>
<feature type="domain" description="Thioredoxin" evidence="7">
    <location>
        <begin position="19"/>
        <end position="136"/>
    </location>
</feature>
<evidence type="ECO:0000313" key="8">
    <source>
        <dbReference type="EMBL" id="JAT25908.1"/>
    </source>
</evidence>
<feature type="domain" description="Thioredoxin" evidence="7">
    <location>
        <begin position="143"/>
        <end position="251"/>
    </location>
</feature>
<feature type="signal peptide" evidence="6">
    <location>
        <begin position="1"/>
        <end position="25"/>
    </location>
</feature>
<gene>
    <name evidence="8" type="ORF">g.7408</name>
</gene>
<comment type="similarity">
    <text evidence="1 5">Belongs to the protein disulfide isomerase family.</text>
</comment>
<dbReference type="InterPro" id="IPR013766">
    <property type="entry name" value="Thioredoxin_domain"/>
</dbReference>
<dbReference type="PANTHER" id="PTHR45672">
    <property type="entry name" value="PROTEIN DISULFIDE-ISOMERASE C17H9.14C-RELATED"/>
    <property type="match status" value="1"/>
</dbReference>
<accession>A0A1B6LQE5</accession>